<feature type="region of interest" description="Disordered" evidence="1">
    <location>
        <begin position="1"/>
        <end position="36"/>
    </location>
</feature>
<evidence type="ECO:0000313" key="3">
    <source>
        <dbReference type="EMBL" id="SPC94987.1"/>
    </source>
</evidence>
<dbReference type="CDD" id="cd00146">
    <property type="entry name" value="PKD"/>
    <property type="match status" value="1"/>
</dbReference>
<evidence type="ECO:0000256" key="2">
    <source>
        <dbReference type="SAM" id="Phobius"/>
    </source>
</evidence>
<proteinExistence type="predicted"/>
<feature type="transmembrane region" description="Helical" evidence="2">
    <location>
        <begin position="48"/>
        <end position="69"/>
    </location>
</feature>
<sequence length="204" mass="22069">MGESTSSNKTALDPSRETPSPKPLSTSEQSPHHYGLRGLDRDQRWSDLGCVALFLSFSPFILLFSLLLASRSDGTESPSLPPSSPTFHFTSSSSDLGLFGSDLLEALGDSSLQRILSLLSAHPCLSSGFRDLLWLWLFGGQPVWGSPPVRVSLDYSTFEVDSSKPLFEGPLPHLNRMASLAKATSIQLLRGKICVEGFSSSCCC</sequence>
<accession>A0A2N9FWJ1</accession>
<dbReference type="EMBL" id="OIVN01001530">
    <property type="protein sequence ID" value="SPC94987.1"/>
    <property type="molecule type" value="Genomic_DNA"/>
</dbReference>
<evidence type="ECO:0000256" key="1">
    <source>
        <dbReference type="SAM" id="MobiDB-lite"/>
    </source>
</evidence>
<feature type="compositionally biased region" description="Polar residues" evidence="1">
    <location>
        <begin position="1"/>
        <end position="10"/>
    </location>
</feature>
<organism evidence="3">
    <name type="scientific">Fagus sylvatica</name>
    <name type="common">Beechnut</name>
    <dbReference type="NCBI Taxonomy" id="28930"/>
    <lineage>
        <taxon>Eukaryota</taxon>
        <taxon>Viridiplantae</taxon>
        <taxon>Streptophyta</taxon>
        <taxon>Embryophyta</taxon>
        <taxon>Tracheophyta</taxon>
        <taxon>Spermatophyta</taxon>
        <taxon>Magnoliopsida</taxon>
        <taxon>eudicotyledons</taxon>
        <taxon>Gunneridae</taxon>
        <taxon>Pentapetalae</taxon>
        <taxon>rosids</taxon>
        <taxon>fabids</taxon>
        <taxon>Fagales</taxon>
        <taxon>Fagaceae</taxon>
        <taxon>Fagus</taxon>
    </lineage>
</organism>
<gene>
    <name evidence="3" type="ORF">FSB_LOCUS22869</name>
</gene>
<reference evidence="3" key="1">
    <citation type="submission" date="2018-02" db="EMBL/GenBank/DDBJ databases">
        <authorList>
            <person name="Cohen D.B."/>
            <person name="Kent A.D."/>
        </authorList>
    </citation>
    <scope>NUCLEOTIDE SEQUENCE</scope>
</reference>
<keyword evidence="2" id="KW-0472">Membrane</keyword>
<protein>
    <submittedName>
        <fullName evidence="3">Uncharacterized protein</fullName>
    </submittedName>
</protein>
<keyword evidence="2" id="KW-1133">Transmembrane helix</keyword>
<keyword evidence="2" id="KW-0812">Transmembrane</keyword>
<dbReference type="AlphaFoldDB" id="A0A2N9FWJ1"/>
<name>A0A2N9FWJ1_FAGSY</name>